<keyword evidence="4" id="KW-1003">Cell membrane</keyword>
<dbReference type="Pfam" id="PF00474">
    <property type="entry name" value="SSF"/>
    <property type="match status" value="1"/>
</dbReference>
<protein>
    <submittedName>
        <fullName evidence="13">Sodium:solute symporter</fullName>
    </submittedName>
</protein>
<keyword evidence="14" id="KW-1185">Reference proteome</keyword>
<keyword evidence="10" id="KW-0739">Sodium transport</keyword>
<dbReference type="PANTHER" id="PTHR42985:SF47">
    <property type="entry name" value="INTEGRAL MEMBRANE TRANSPORT PROTEIN"/>
    <property type="match status" value="1"/>
</dbReference>
<organism evidence="13 14">
    <name type="scientific">Chitinophaga horti</name>
    <dbReference type="NCBI Taxonomy" id="2920382"/>
    <lineage>
        <taxon>Bacteria</taxon>
        <taxon>Pseudomonadati</taxon>
        <taxon>Bacteroidota</taxon>
        <taxon>Chitinophagia</taxon>
        <taxon>Chitinophagales</taxon>
        <taxon>Chitinophagaceae</taxon>
        <taxon>Chitinophaga</taxon>
    </lineage>
</organism>
<feature type="transmembrane region" description="Helical" evidence="12">
    <location>
        <begin position="327"/>
        <end position="360"/>
    </location>
</feature>
<evidence type="ECO:0000256" key="10">
    <source>
        <dbReference type="ARBA" id="ARBA00023201"/>
    </source>
</evidence>
<feature type="transmembrane region" description="Helical" evidence="12">
    <location>
        <begin position="405"/>
        <end position="426"/>
    </location>
</feature>
<evidence type="ECO:0000256" key="9">
    <source>
        <dbReference type="ARBA" id="ARBA00023136"/>
    </source>
</evidence>
<evidence type="ECO:0000256" key="3">
    <source>
        <dbReference type="ARBA" id="ARBA00022448"/>
    </source>
</evidence>
<evidence type="ECO:0000256" key="1">
    <source>
        <dbReference type="ARBA" id="ARBA00004651"/>
    </source>
</evidence>
<keyword evidence="5 12" id="KW-0812">Transmembrane</keyword>
<feature type="transmembrane region" description="Helical" evidence="12">
    <location>
        <begin position="117"/>
        <end position="138"/>
    </location>
</feature>
<gene>
    <name evidence="13" type="ORF">MKQ68_00420</name>
</gene>
<evidence type="ECO:0000256" key="11">
    <source>
        <dbReference type="RuleBase" id="RU362091"/>
    </source>
</evidence>
<feature type="transmembrane region" description="Helical" evidence="12">
    <location>
        <begin position="73"/>
        <end position="96"/>
    </location>
</feature>
<keyword evidence="7" id="KW-0915">Sodium</keyword>
<dbReference type="PROSITE" id="PS50283">
    <property type="entry name" value="NA_SOLUT_SYMP_3"/>
    <property type="match status" value="1"/>
</dbReference>
<proteinExistence type="inferred from homology"/>
<comment type="similarity">
    <text evidence="2 11">Belongs to the sodium:solute symporter (SSF) (TC 2.A.21) family.</text>
</comment>
<feature type="transmembrane region" description="Helical" evidence="12">
    <location>
        <begin position="465"/>
        <end position="484"/>
    </location>
</feature>
<dbReference type="InterPro" id="IPR051163">
    <property type="entry name" value="Sodium:Solute_Symporter_SSF"/>
</dbReference>
<evidence type="ECO:0000256" key="12">
    <source>
        <dbReference type="SAM" id="Phobius"/>
    </source>
</evidence>
<feature type="transmembrane region" description="Helical" evidence="12">
    <location>
        <begin position="272"/>
        <end position="297"/>
    </location>
</feature>
<feature type="transmembrane region" description="Helical" evidence="12">
    <location>
        <begin position="433"/>
        <end position="453"/>
    </location>
</feature>
<dbReference type="CDD" id="cd10326">
    <property type="entry name" value="SLC5sbd_NIS-like"/>
    <property type="match status" value="1"/>
</dbReference>
<dbReference type="EMBL" id="CP107006">
    <property type="protein sequence ID" value="UYQ93564.1"/>
    <property type="molecule type" value="Genomic_DNA"/>
</dbReference>
<dbReference type="RefSeq" id="WP_264281619.1">
    <property type="nucleotide sequence ID" value="NZ_CP107006.1"/>
</dbReference>
<dbReference type="Proteomes" id="UP001162741">
    <property type="component" value="Chromosome"/>
</dbReference>
<comment type="subcellular location">
    <subcellularLocation>
        <location evidence="1">Cell membrane</location>
        <topology evidence="1">Multi-pass membrane protein</topology>
    </subcellularLocation>
</comment>
<evidence type="ECO:0000313" key="14">
    <source>
        <dbReference type="Proteomes" id="UP001162741"/>
    </source>
</evidence>
<feature type="transmembrane region" description="Helical" evidence="12">
    <location>
        <begin position="381"/>
        <end position="399"/>
    </location>
</feature>
<feature type="transmembrane region" description="Helical" evidence="12">
    <location>
        <begin position="233"/>
        <end position="251"/>
    </location>
</feature>
<keyword evidence="9 12" id="KW-0472">Membrane</keyword>
<feature type="transmembrane region" description="Helical" evidence="12">
    <location>
        <begin position="182"/>
        <end position="200"/>
    </location>
</feature>
<reference evidence="13" key="1">
    <citation type="submission" date="2022-10" db="EMBL/GenBank/DDBJ databases">
        <title>Chitinophaga sp. nov., isolated from soil.</title>
        <authorList>
            <person name="Jeon C.O."/>
        </authorList>
    </citation>
    <scope>NUCLEOTIDE SEQUENCE</scope>
    <source>
        <strain evidence="13">R8</strain>
    </source>
</reference>
<evidence type="ECO:0000256" key="8">
    <source>
        <dbReference type="ARBA" id="ARBA00023065"/>
    </source>
</evidence>
<dbReference type="InterPro" id="IPR001734">
    <property type="entry name" value="Na/solute_symporter"/>
</dbReference>
<keyword evidence="3" id="KW-0813">Transport</keyword>
<accession>A0ABY6J5W1</accession>
<dbReference type="InterPro" id="IPR038377">
    <property type="entry name" value="Na/Glc_symporter_sf"/>
</dbReference>
<dbReference type="PANTHER" id="PTHR42985">
    <property type="entry name" value="SODIUM-COUPLED MONOCARBOXYLATE TRANSPORTER"/>
    <property type="match status" value="1"/>
</dbReference>
<keyword evidence="6 12" id="KW-1133">Transmembrane helix</keyword>
<evidence type="ECO:0000256" key="5">
    <source>
        <dbReference type="ARBA" id="ARBA00022692"/>
    </source>
</evidence>
<evidence type="ECO:0000256" key="6">
    <source>
        <dbReference type="ARBA" id="ARBA00022989"/>
    </source>
</evidence>
<evidence type="ECO:0000256" key="2">
    <source>
        <dbReference type="ARBA" id="ARBA00006434"/>
    </source>
</evidence>
<keyword evidence="8" id="KW-0406">Ion transport</keyword>
<evidence type="ECO:0000256" key="4">
    <source>
        <dbReference type="ARBA" id="ARBA00022475"/>
    </source>
</evidence>
<evidence type="ECO:0000313" key="13">
    <source>
        <dbReference type="EMBL" id="UYQ93564.1"/>
    </source>
</evidence>
<dbReference type="Gene3D" id="1.20.1730.10">
    <property type="entry name" value="Sodium/glucose cotransporter"/>
    <property type="match status" value="1"/>
</dbReference>
<feature type="transmembrane region" description="Helical" evidence="12">
    <location>
        <begin position="150"/>
        <end position="170"/>
    </location>
</feature>
<evidence type="ECO:0000256" key="7">
    <source>
        <dbReference type="ARBA" id="ARBA00023053"/>
    </source>
</evidence>
<sequence>MAPVVFLACIAAYFLVLLLVSYITTRKYDAQSYFTGNRNSVWYLVAIGLISDTLSGVSFISVPGKVGLAQFSYLQTILGYIVGYFIIAAVLVPLFYKRGLTSIYSYLDERFGPVTQKIGAAFFILSRLTGSAARLFVVAGVLQRFVFSHYHIPFTVSVTVMVALMLVYTYRGGIKTLVWTDALQSFFLLSSVVIITVMVARELDWTLLSFPAKLADSPYSQVFFWDNWKAPNFFPKDFFGGMMIAVAMTGLDQNMMQKNLSCRTLGDAKKNIYTFSLVQALVNGAFVMLGGLFYAYINSRGIALPTDPVSGRLLTDSLFPSIALDGIGGLAAIAFIVGLTAAAFSSADGVLTTLTTSFYIDILGRSTEKMLPEQQRVKNRIHIGMAAALLATILLFQAYNNSALIDTVLFLAAITYGPMLGLFAFGILHRQKIWDNGSVIICLVAPALCFILSKNAQNWLAGYKFGNELLILNGMFTYIGLWLISAKSHQTFTK</sequence>
<feature type="transmembrane region" description="Helical" evidence="12">
    <location>
        <begin position="6"/>
        <end position="25"/>
    </location>
</feature>
<name>A0ABY6J5W1_9BACT</name>
<feature type="transmembrane region" description="Helical" evidence="12">
    <location>
        <begin position="41"/>
        <end position="61"/>
    </location>
</feature>